<feature type="transmembrane region" description="Helical" evidence="8">
    <location>
        <begin position="92"/>
        <end position="115"/>
    </location>
</feature>
<feature type="transmembrane region" description="Helical" evidence="8">
    <location>
        <begin position="266"/>
        <end position="290"/>
    </location>
</feature>
<dbReference type="GO" id="GO:0016758">
    <property type="term" value="F:hexosyltransferase activity"/>
    <property type="evidence" value="ECO:0007669"/>
    <property type="project" value="InterPro"/>
</dbReference>
<evidence type="ECO:0000313" key="9">
    <source>
        <dbReference type="EMBL" id="CTQ72594.1"/>
    </source>
</evidence>
<organism evidence="9 10">
    <name type="scientific">Roseibium album</name>
    <dbReference type="NCBI Taxonomy" id="311410"/>
    <lineage>
        <taxon>Bacteria</taxon>
        <taxon>Pseudomonadati</taxon>
        <taxon>Pseudomonadota</taxon>
        <taxon>Alphaproteobacteria</taxon>
        <taxon>Hyphomicrobiales</taxon>
        <taxon>Stappiaceae</taxon>
        <taxon>Roseibium</taxon>
    </lineage>
</organism>
<keyword evidence="5 8" id="KW-1133">Transmembrane helix</keyword>
<dbReference type="RefSeq" id="WP_055111109.1">
    <property type="nucleotide sequence ID" value="NZ_CXWA01000006.1"/>
</dbReference>
<evidence type="ECO:0000256" key="5">
    <source>
        <dbReference type="ARBA" id="ARBA00022989"/>
    </source>
</evidence>
<feature type="transmembrane region" description="Helical" evidence="8">
    <location>
        <begin position="368"/>
        <end position="386"/>
    </location>
</feature>
<dbReference type="GeneID" id="97670643"/>
<dbReference type="Proteomes" id="UP000049983">
    <property type="component" value="Unassembled WGS sequence"/>
</dbReference>
<dbReference type="GO" id="GO:0005886">
    <property type="term" value="C:plasma membrane"/>
    <property type="evidence" value="ECO:0007669"/>
    <property type="project" value="UniProtKB-SubCell"/>
</dbReference>
<evidence type="ECO:0000256" key="3">
    <source>
        <dbReference type="ARBA" id="ARBA00022679"/>
    </source>
</evidence>
<dbReference type="OrthoDB" id="7679563at2"/>
<evidence type="ECO:0000313" key="10">
    <source>
        <dbReference type="Proteomes" id="UP000049983"/>
    </source>
</evidence>
<proteinExistence type="inferred from homology"/>
<keyword evidence="4 8" id="KW-0812">Transmembrane</keyword>
<feature type="transmembrane region" description="Helical" evidence="8">
    <location>
        <begin position="209"/>
        <end position="228"/>
    </location>
</feature>
<evidence type="ECO:0000256" key="2">
    <source>
        <dbReference type="ARBA" id="ARBA00022475"/>
    </source>
</evidence>
<feature type="transmembrane region" description="Helical" evidence="8">
    <location>
        <begin position="122"/>
        <end position="145"/>
    </location>
</feature>
<evidence type="ECO:0000256" key="8">
    <source>
        <dbReference type="SAM" id="Phobius"/>
    </source>
</evidence>
<accession>A0A0M6ZE24</accession>
<evidence type="ECO:0008006" key="11">
    <source>
        <dbReference type="Google" id="ProtNLM"/>
    </source>
</evidence>
<keyword evidence="3" id="KW-0808">Transferase</keyword>
<sequence>MAAYFADGYWATRDRLIPAGLMAVTAYCAVLIYFFSPAGPAVTATGVPINDFLCFWLAGSEVVRGTPQVAYDNEAFLALQAPYLEPGAFYPFFYPPTFLLILAPLGTMAAIPAYVMSQVVSLAFAGAVCARILRNWTGVLLIAAMPATFNAVFHGQNALLCAALLGAGLVALSERREVLAGLFIGLLTIKPQMGVLLPFAFLAAGYYRAFSSAAVTAIAVAALSWIVLGSGTWQAFLEQAAFTGQATDQGMAGFYKMASVYASVRLIGLDALPAYAVQGAASLAALWVVWKVWGSDEAFGLKAAVLVSAGFFATPYVLPYDLAALAVAIAFLVQATNGKQAFPYMWTLVALAVLLSASSRYIGAVSGVPLGLVAPAIILFVSMRLVSFSGRIGKEVQS</sequence>
<keyword evidence="10" id="KW-1185">Reference proteome</keyword>
<feature type="transmembrane region" description="Helical" evidence="8">
    <location>
        <begin position="16"/>
        <end position="35"/>
    </location>
</feature>
<protein>
    <recommendedName>
        <fullName evidence="11">DUF2029 domain-containing protein</fullName>
    </recommendedName>
</protein>
<dbReference type="STRING" id="311410.LA5095_00154"/>
<dbReference type="EMBL" id="CXWC01000011">
    <property type="protein sequence ID" value="CTQ72594.1"/>
    <property type="molecule type" value="Genomic_DNA"/>
</dbReference>
<evidence type="ECO:0000256" key="7">
    <source>
        <dbReference type="ARBA" id="ARBA00024033"/>
    </source>
</evidence>
<evidence type="ECO:0000256" key="6">
    <source>
        <dbReference type="ARBA" id="ARBA00023136"/>
    </source>
</evidence>
<dbReference type="Pfam" id="PF09594">
    <property type="entry name" value="GT87"/>
    <property type="match status" value="1"/>
</dbReference>
<keyword evidence="2" id="KW-1003">Cell membrane</keyword>
<feature type="transmembrane region" description="Helical" evidence="8">
    <location>
        <begin position="179"/>
        <end position="203"/>
    </location>
</feature>
<comment type="similarity">
    <text evidence="7">Belongs to the glycosyltransferase 87 family.</text>
</comment>
<name>A0A0M6ZE24_9HYPH</name>
<reference evidence="10" key="1">
    <citation type="submission" date="2015-07" db="EMBL/GenBank/DDBJ databases">
        <authorList>
            <person name="Rodrigo-Torres Lidia"/>
            <person name="Arahal R.David."/>
        </authorList>
    </citation>
    <scope>NUCLEOTIDE SEQUENCE [LARGE SCALE GENOMIC DNA]</scope>
    <source>
        <strain evidence="10">CECT 5096</strain>
    </source>
</reference>
<evidence type="ECO:0000256" key="1">
    <source>
        <dbReference type="ARBA" id="ARBA00004651"/>
    </source>
</evidence>
<comment type="subcellular location">
    <subcellularLocation>
        <location evidence="1">Cell membrane</location>
        <topology evidence="1">Multi-pass membrane protein</topology>
    </subcellularLocation>
</comment>
<evidence type="ECO:0000256" key="4">
    <source>
        <dbReference type="ARBA" id="ARBA00022692"/>
    </source>
</evidence>
<keyword evidence="6 8" id="KW-0472">Membrane</keyword>
<feature type="transmembrane region" description="Helical" evidence="8">
    <location>
        <begin position="310"/>
        <end position="332"/>
    </location>
</feature>
<gene>
    <name evidence="9" type="ORF">LA5096_03295</name>
</gene>
<feature type="transmembrane region" description="Helical" evidence="8">
    <location>
        <begin position="344"/>
        <end position="362"/>
    </location>
</feature>
<dbReference type="InterPro" id="IPR018584">
    <property type="entry name" value="GT87"/>
</dbReference>
<feature type="transmembrane region" description="Helical" evidence="8">
    <location>
        <begin position="151"/>
        <end position="172"/>
    </location>
</feature>
<dbReference type="AlphaFoldDB" id="A0A0M6ZE24"/>